<dbReference type="RefSeq" id="WP_345615085.1">
    <property type="nucleotide sequence ID" value="NZ_BAABJV010000013.1"/>
</dbReference>
<feature type="compositionally biased region" description="Pro residues" evidence="1">
    <location>
        <begin position="1"/>
        <end position="17"/>
    </location>
</feature>
<feature type="domain" description="Pyrrolo-quinoline quinone repeat" evidence="3">
    <location>
        <begin position="246"/>
        <end position="372"/>
    </location>
</feature>
<dbReference type="InterPro" id="IPR015943">
    <property type="entry name" value="WD40/YVTN_repeat-like_dom_sf"/>
</dbReference>
<feature type="compositionally biased region" description="Pro residues" evidence="1">
    <location>
        <begin position="123"/>
        <end position="143"/>
    </location>
</feature>
<dbReference type="InterPro" id="IPR011047">
    <property type="entry name" value="Quinoprotein_ADH-like_sf"/>
</dbReference>
<protein>
    <submittedName>
        <fullName evidence="4">PQQ-binding-like beta-propeller repeat protein</fullName>
    </submittedName>
</protein>
<feature type="compositionally biased region" description="Gly residues" evidence="1">
    <location>
        <begin position="188"/>
        <end position="201"/>
    </location>
</feature>
<evidence type="ECO:0000256" key="1">
    <source>
        <dbReference type="SAM" id="MobiDB-lite"/>
    </source>
</evidence>
<organism evidence="4 5">
    <name type="scientific">Streptomyces sanyensis</name>
    <dbReference type="NCBI Taxonomy" id="568869"/>
    <lineage>
        <taxon>Bacteria</taxon>
        <taxon>Bacillati</taxon>
        <taxon>Actinomycetota</taxon>
        <taxon>Actinomycetes</taxon>
        <taxon>Kitasatosporales</taxon>
        <taxon>Streptomycetaceae</taxon>
        <taxon>Streptomyces</taxon>
    </lineage>
</organism>
<keyword evidence="2" id="KW-0812">Transmembrane</keyword>
<feature type="region of interest" description="Disordered" evidence="1">
    <location>
        <begin position="1"/>
        <end position="147"/>
    </location>
</feature>
<dbReference type="Gene3D" id="2.130.10.10">
    <property type="entry name" value="YVTN repeat-like/Quinoprotein amine dehydrogenase"/>
    <property type="match status" value="2"/>
</dbReference>
<keyword evidence="2" id="KW-1133">Transmembrane helix</keyword>
<dbReference type="InterPro" id="IPR002372">
    <property type="entry name" value="PQQ_rpt_dom"/>
</dbReference>
<keyword evidence="5" id="KW-1185">Reference proteome</keyword>
<feature type="compositionally biased region" description="Low complexity" evidence="1">
    <location>
        <begin position="93"/>
        <end position="102"/>
    </location>
</feature>
<dbReference type="SUPFAM" id="SSF50998">
    <property type="entry name" value="Quinoprotein alcohol dehydrogenase-like"/>
    <property type="match status" value="1"/>
</dbReference>
<feature type="transmembrane region" description="Helical" evidence="2">
    <location>
        <begin position="156"/>
        <end position="177"/>
    </location>
</feature>
<dbReference type="Proteomes" id="UP001501147">
    <property type="component" value="Unassembled WGS sequence"/>
</dbReference>
<feature type="compositionally biased region" description="Pro residues" evidence="1">
    <location>
        <begin position="24"/>
        <end position="34"/>
    </location>
</feature>
<proteinExistence type="predicted"/>
<dbReference type="Pfam" id="PF13360">
    <property type="entry name" value="PQQ_2"/>
    <property type="match status" value="1"/>
</dbReference>
<dbReference type="EMBL" id="BAABJV010000013">
    <property type="protein sequence ID" value="GAA4787515.1"/>
    <property type="molecule type" value="Genomic_DNA"/>
</dbReference>
<feature type="region of interest" description="Disordered" evidence="1">
    <location>
        <begin position="181"/>
        <end position="220"/>
    </location>
</feature>
<evidence type="ECO:0000259" key="3">
    <source>
        <dbReference type="Pfam" id="PF13360"/>
    </source>
</evidence>
<gene>
    <name evidence="4" type="ORF">GCM10023329_43190</name>
</gene>
<evidence type="ECO:0000313" key="5">
    <source>
        <dbReference type="Proteomes" id="UP001501147"/>
    </source>
</evidence>
<reference evidence="5" key="1">
    <citation type="journal article" date="2019" name="Int. J. Syst. Evol. Microbiol.">
        <title>The Global Catalogue of Microorganisms (GCM) 10K type strain sequencing project: providing services to taxonomists for standard genome sequencing and annotation.</title>
        <authorList>
            <consortium name="The Broad Institute Genomics Platform"/>
            <consortium name="The Broad Institute Genome Sequencing Center for Infectious Disease"/>
            <person name="Wu L."/>
            <person name="Ma J."/>
        </authorList>
    </citation>
    <scope>NUCLEOTIDE SEQUENCE [LARGE SCALE GENOMIC DNA]</scope>
    <source>
        <strain evidence="5">JCM 18324</strain>
    </source>
</reference>
<evidence type="ECO:0000313" key="4">
    <source>
        <dbReference type="EMBL" id="GAA4787515.1"/>
    </source>
</evidence>
<comment type="caution">
    <text evidence="4">The sequence shown here is derived from an EMBL/GenBank/DDBJ whole genome shotgun (WGS) entry which is preliminary data.</text>
</comment>
<feature type="compositionally biased region" description="Low complexity" evidence="1">
    <location>
        <begin position="74"/>
        <end position="85"/>
    </location>
</feature>
<evidence type="ECO:0000256" key="2">
    <source>
        <dbReference type="SAM" id="Phobius"/>
    </source>
</evidence>
<sequence>MTQPPPPQQPPAEPPSGNPGGETPAPPPQGPPAADPLAERPAGQAPDAPASQGFGAPQEPPAGGFGAPVPPSAGAPQDAGAYGYPQTPPPAQPFGAPGAAPTHPYGHPQQGAPGRPSYGYPPQGAPGQPPYGHPTRPTAPQPGPGGRRGISASMKIVIAACVAIVLIVGGGIVYASVSGGEGREEAGGSAGGSSGGQGGEGDSGKAPDGSGQEKPGARTASKVAYQLPEPAREDLMAVPGSWVTDKAFVKPGANSLVGYDVAEGSVLWTTPLPGQVCGASRHTTDEGLTAILFEARKRTAPKFFERCTEVGVVDLGTGALKWSTSVSGGTTGDDKTQFEQVTLSGGTVAAGGLYGGAAFDLGTGKVKWKPTVDAQNCRDIGYGGGEALVAVRTCGEYGSRTATVQPVDPDSGAPLSSFAMPGGVEDARIVSTDPLVVAADVGDTGSYGISDFFSIDAATGRLRAKIAAPGDNYLARCPASDGVEGCQFVLVGNGKLYLPTAEHEGSADSTGRTNEIIAFDLATGKGAPERADAGEGYYALPLRMDGGNLIVYKRPPYDKGGQVVSIDGATFTQTLLLENPSDRSVRDVETRFTEGGSEYRYHAGRFFLSQDLLSEPREKDSQFGKEYLAVAFSAVD</sequence>
<name>A0ABP9AX49_9ACTN</name>
<accession>A0ABP9AX49</accession>
<keyword evidence="2" id="KW-0472">Membrane</keyword>